<feature type="domain" description="Mce/MlaD" evidence="8">
    <location>
        <begin position="54"/>
        <end position="144"/>
    </location>
</feature>
<proteinExistence type="predicted"/>
<evidence type="ECO:0000259" key="8">
    <source>
        <dbReference type="Pfam" id="PF02470"/>
    </source>
</evidence>
<keyword evidence="2" id="KW-1003">Cell membrane</keyword>
<dbReference type="Proteomes" id="UP001597380">
    <property type="component" value="Unassembled WGS sequence"/>
</dbReference>
<dbReference type="Pfam" id="PF02470">
    <property type="entry name" value="MlaD"/>
    <property type="match status" value="7"/>
</dbReference>
<evidence type="ECO:0000256" key="4">
    <source>
        <dbReference type="ARBA" id="ARBA00022692"/>
    </source>
</evidence>
<dbReference type="EMBL" id="JBHUHT010000012">
    <property type="protein sequence ID" value="MFD2096342.1"/>
    <property type="molecule type" value="Genomic_DNA"/>
</dbReference>
<protein>
    <submittedName>
        <fullName evidence="9">MlaD family protein</fullName>
    </submittedName>
</protein>
<keyword evidence="5 7" id="KW-1133">Transmembrane helix</keyword>
<evidence type="ECO:0000256" key="3">
    <source>
        <dbReference type="ARBA" id="ARBA00022519"/>
    </source>
</evidence>
<reference evidence="10" key="1">
    <citation type="journal article" date="2019" name="Int. J. Syst. Evol. Microbiol.">
        <title>The Global Catalogue of Microorganisms (GCM) 10K type strain sequencing project: providing services to taxonomists for standard genome sequencing and annotation.</title>
        <authorList>
            <consortium name="The Broad Institute Genomics Platform"/>
            <consortium name="The Broad Institute Genome Sequencing Center for Infectious Disease"/>
            <person name="Wu L."/>
            <person name="Ma J."/>
        </authorList>
    </citation>
    <scope>NUCLEOTIDE SEQUENCE [LARGE SCALE GENOMIC DNA]</scope>
    <source>
        <strain evidence="10">CGMCC 1.10992</strain>
    </source>
</reference>
<evidence type="ECO:0000256" key="5">
    <source>
        <dbReference type="ARBA" id="ARBA00022989"/>
    </source>
</evidence>
<evidence type="ECO:0000256" key="2">
    <source>
        <dbReference type="ARBA" id="ARBA00022475"/>
    </source>
</evidence>
<comment type="caution">
    <text evidence="9">The sequence shown here is derived from an EMBL/GenBank/DDBJ whole genome shotgun (WGS) entry which is preliminary data.</text>
</comment>
<keyword evidence="4 7" id="KW-0812">Transmembrane</keyword>
<keyword evidence="10" id="KW-1185">Reference proteome</keyword>
<gene>
    <name evidence="9" type="ORF">ACFSJ3_10135</name>
</gene>
<feature type="domain" description="Mce/MlaD" evidence="8">
    <location>
        <begin position="291"/>
        <end position="381"/>
    </location>
</feature>
<keyword evidence="3" id="KW-0997">Cell inner membrane</keyword>
<feature type="transmembrane region" description="Helical" evidence="7">
    <location>
        <begin position="29"/>
        <end position="46"/>
    </location>
</feature>
<dbReference type="InterPro" id="IPR051800">
    <property type="entry name" value="PqiA-PqiB_transport"/>
</dbReference>
<name>A0ABW4XMA4_9GAMM</name>
<evidence type="ECO:0000313" key="9">
    <source>
        <dbReference type="EMBL" id="MFD2096342.1"/>
    </source>
</evidence>
<dbReference type="PANTHER" id="PTHR30462">
    <property type="entry name" value="INTERMEMBRANE TRANSPORT PROTEIN PQIB-RELATED"/>
    <property type="match status" value="1"/>
</dbReference>
<feature type="domain" description="Mce/MlaD" evidence="8">
    <location>
        <begin position="406"/>
        <end position="466"/>
    </location>
</feature>
<dbReference type="InterPro" id="IPR003399">
    <property type="entry name" value="Mce/MlaD"/>
</dbReference>
<sequence>MSDVEKGHGSEPQEDIAEAIVEHRKGISMVWLLPLLALAIGGWLVYKSFTEAKLPIDIEFSTGEGIIEGKTEVRYKGFTIGVVDKLVLKPSLDGVVATVLFEREAREAIVDDTLFWLVKPEVSLAGVSGLDTLLSGNYIAISPGSETKIKNKFVALEDPPPMSEETPGLHLTLYSDALDSISEGSPVLYRQLTVGSVTDYTLTADGHRVQVQIHILPEFEHLVKKDTRFWNISGIDISGGLDGFHVDVGSVATIVAGGIAFSEPVNSYMTELAEDGDSFRLHKNFSEAETGIEVQIYFSNASGILPGKTKIKFKGYELGTVEDVEFDKNMRGAMITAHLDPKAEVAMFEKTQFWLVRPKLSVGAVQDLDALISGPYISIAPSSEGEKTTDFVARSEAPPMSWDVPGLHLVISADSIGALERGAPIYYKRLLAGSVQNIELQPDGKKVDVTVHIRRKFAHLVNDKTRFWHAGGIDVEGNLRGIKVRTYSVVAMLAGGLAFDTPLTKDEPKPVKNGHTYLLYQDYRHAHADRIDNVIDKSAPGLYLVLDTPEPGGLQLGAPVSYLNLDVGEVIGLELNENDDGVRVHLRIEPRFSHLVKEGSHFWRSGGIQVEGGLDGIEVKTPSLISMILGGVSFDTPSEFMQTPLAKNDANYPLFDSWELAHEKGLEVTVYFENGDGVKAGTELKHEGIVIGRVKSVALDESLRGVNVTLLIDQFAEKIAVEGTQFWIVRPELGLVRTANLDTLLKGVYLRVVPGNGAETTEFVGVNLPPQNRHNLTGLKLVVETPRLNSIKRGNPVLFREIQVGRVVGYELADSADHVRVFVNIEPRFAPLVRDNSIFYSASGLQVDAGIFSGVKIRTESLETLIAGGIAFVTPDEPGKQASNGDSYVLRAEADEAWLKWAPKIPLAN</sequence>
<dbReference type="PANTHER" id="PTHR30462:SF0">
    <property type="entry name" value="INTERMEMBRANE TRANSPORT PROTEIN YEBT"/>
    <property type="match status" value="1"/>
</dbReference>
<feature type="domain" description="Mce/MlaD" evidence="8">
    <location>
        <begin position="541"/>
        <end position="601"/>
    </location>
</feature>
<keyword evidence="6 7" id="KW-0472">Membrane</keyword>
<feature type="domain" description="Mce/MlaD" evidence="8">
    <location>
        <begin position="168"/>
        <end position="240"/>
    </location>
</feature>
<evidence type="ECO:0000256" key="7">
    <source>
        <dbReference type="SAM" id="Phobius"/>
    </source>
</evidence>
<organism evidence="9 10">
    <name type="scientific">Corallincola platygyrae</name>
    <dbReference type="NCBI Taxonomy" id="1193278"/>
    <lineage>
        <taxon>Bacteria</taxon>
        <taxon>Pseudomonadati</taxon>
        <taxon>Pseudomonadota</taxon>
        <taxon>Gammaproteobacteria</taxon>
        <taxon>Alteromonadales</taxon>
        <taxon>Psychromonadaceae</taxon>
        <taxon>Corallincola</taxon>
    </lineage>
</organism>
<evidence type="ECO:0000313" key="10">
    <source>
        <dbReference type="Proteomes" id="UP001597380"/>
    </source>
</evidence>
<feature type="domain" description="Mce/MlaD" evidence="8">
    <location>
        <begin position="779"/>
        <end position="847"/>
    </location>
</feature>
<dbReference type="RefSeq" id="WP_345339274.1">
    <property type="nucleotide sequence ID" value="NZ_BAABLI010000008.1"/>
</dbReference>
<evidence type="ECO:0000256" key="6">
    <source>
        <dbReference type="ARBA" id="ARBA00023136"/>
    </source>
</evidence>
<accession>A0ABW4XMA4</accession>
<feature type="domain" description="Mce/MlaD" evidence="8">
    <location>
        <begin position="665"/>
        <end position="754"/>
    </location>
</feature>
<evidence type="ECO:0000256" key="1">
    <source>
        <dbReference type="ARBA" id="ARBA00004533"/>
    </source>
</evidence>
<comment type="subcellular location">
    <subcellularLocation>
        <location evidence="1">Cell inner membrane</location>
    </subcellularLocation>
</comment>